<reference evidence="25" key="1">
    <citation type="submission" date="2022-08" db="UniProtKB">
        <authorList>
            <consortium name="EnsemblMetazoa"/>
        </authorList>
    </citation>
    <scope>IDENTIFICATION</scope>
    <source>
        <strain evidence="25">05x7-T-G4-1.051#20</strain>
    </source>
</reference>
<feature type="disulfide bond" evidence="17">
    <location>
        <begin position="188"/>
        <end position="197"/>
    </location>
</feature>
<dbReference type="SUPFAM" id="SSF53300">
    <property type="entry name" value="vWA-like"/>
    <property type="match status" value="1"/>
</dbReference>
<dbReference type="InterPro" id="IPR012896">
    <property type="entry name" value="Integrin_bsu_tail"/>
</dbReference>
<keyword evidence="10" id="KW-0460">Magnesium</keyword>
<feature type="disulfide bond" evidence="17">
    <location>
        <begin position="245"/>
        <end position="286"/>
    </location>
</feature>
<keyword evidence="15 17" id="KW-1015">Disulfide bond</keyword>
<feature type="domain" description="Integrin beta subunit tail" evidence="24">
    <location>
        <begin position="628"/>
        <end position="716"/>
    </location>
</feature>
<dbReference type="AlphaFoldDB" id="A0A8W8MKN3"/>
<feature type="disulfide bond" evidence="17">
    <location>
        <begin position="460"/>
        <end position="464"/>
    </location>
</feature>
<dbReference type="InterPro" id="IPR002369">
    <property type="entry name" value="Integrin_bsu_VWA"/>
</dbReference>
<protein>
    <recommendedName>
        <fullName evidence="18">Integrin beta</fullName>
    </recommendedName>
</protein>
<evidence type="ECO:0000256" key="8">
    <source>
        <dbReference type="ARBA" id="ARBA00022737"/>
    </source>
</evidence>
<feature type="domain" description="Integrin beta subunit VWA" evidence="22">
    <location>
        <begin position="29"/>
        <end position="462"/>
    </location>
</feature>
<dbReference type="PANTHER" id="PTHR10082:SF60">
    <property type="entry name" value="INTEGRIN BETA-PS"/>
    <property type="match status" value="1"/>
</dbReference>
<dbReference type="Gene3D" id="2.60.40.1510">
    <property type="entry name" value="ntegrin, alpha v. Chain A, domain 3"/>
    <property type="match status" value="1"/>
</dbReference>
<keyword evidence="12 19" id="KW-1133">Transmembrane helix</keyword>
<dbReference type="GO" id="GO:0007229">
    <property type="term" value="P:integrin-mediated signaling pathway"/>
    <property type="evidence" value="ECO:0007669"/>
    <property type="project" value="UniProtKB-KW"/>
</dbReference>
<keyword evidence="26" id="KW-1185">Reference proteome</keyword>
<proteinExistence type="inferred from homology"/>
<dbReference type="SUPFAM" id="SSF69687">
    <property type="entry name" value="Integrin beta tail domain"/>
    <property type="match status" value="1"/>
</dbReference>
<dbReference type="PROSITE" id="PS52047">
    <property type="entry name" value="I_EGF_2"/>
    <property type="match status" value="1"/>
</dbReference>
<evidence type="ECO:0000256" key="15">
    <source>
        <dbReference type="ARBA" id="ARBA00023157"/>
    </source>
</evidence>
<dbReference type="InterPro" id="IPR036349">
    <property type="entry name" value="Integrin_bsu_tail_dom_sf"/>
</dbReference>
<dbReference type="Pfam" id="PF00362">
    <property type="entry name" value="Integrin_beta"/>
    <property type="match status" value="1"/>
</dbReference>
<dbReference type="GO" id="GO:0016477">
    <property type="term" value="P:cell migration"/>
    <property type="evidence" value="ECO:0007669"/>
    <property type="project" value="TreeGrafter"/>
</dbReference>
<dbReference type="SUPFAM" id="SSF69179">
    <property type="entry name" value="Integrin domains"/>
    <property type="match status" value="1"/>
</dbReference>
<dbReference type="InterPro" id="IPR014836">
    <property type="entry name" value="Integrin_bsu_cyt_dom"/>
</dbReference>
<dbReference type="InterPro" id="IPR032695">
    <property type="entry name" value="Integrin_dom_sf"/>
</dbReference>
<feature type="disulfide bond" evidence="17">
    <location>
        <begin position="490"/>
        <end position="499"/>
    </location>
</feature>
<dbReference type="GO" id="GO:0005178">
    <property type="term" value="F:integrin binding"/>
    <property type="evidence" value="ECO:0007669"/>
    <property type="project" value="TreeGrafter"/>
</dbReference>
<feature type="disulfide bond" evidence="17">
    <location>
        <begin position="526"/>
        <end position="555"/>
    </location>
</feature>
<feature type="chain" id="PRO_5036502623" description="Integrin beta" evidence="20">
    <location>
        <begin position="22"/>
        <end position="799"/>
    </location>
</feature>
<dbReference type="PRINTS" id="PR01186">
    <property type="entry name" value="INTEGRINB"/>
</dbReference>
<dbReference type="PIRSF" id="PIRSF002512">
    <property type="entry name" value="Integrin_B"/>
    <property type="match status" value="1"/>
</dbReference>
<evidence type="ECO:0000256" key="1">
    <source>
        <dbReference type="ARBA" id="ARBA00004251"/>
    </source>
</evidence>
<feature type="disulfide bond" evidence="17">
    <location>
        <begin position="570"/>
        <end position="579"/>
    </location>
</feature>
<feature type="disulfide bond" evidence="17">
    <location>
        <begin position="628"/>
        <end position="637"/>
    </location>
</feature>
<evidence type="ECO:0000256" key="2">
    <source>
        <dbReference type="ARBA" id="ARBA00007449"/>
    </source>
</evidence>
<feature type="disulfide bond" evidence="17">
    <location>
        <begin position="30"/>
        <end position="39"/>
    </location>
</feature>
<feature type="domain" description="EGF-like" evidence="21">
    <location>
        <begin position="463"/>
        <end position="500"/>
    </location>
</feature>
<feature type="disulfide bond" evidence="17">
    <location>
        <begin position="524"/>
        <end position="529"/>
    </location>
</feature>
<dbReference type="FunFam" id="2.10.25.10:FF:000098">
    <property type="entry name" value="Integrin beta"/>
    <property type="match status" value="1"/>
</dbReference>
<evidence type="ECO:0000256" key="10">
    <source>
        <dbReference type="ARBA" id="ARBA00022842"/>
    </source>
</evidence>
<keyword evidence="8" id="KW-0677">Repeat</keyword>
<feature type="domain" description="EGF-like" evidence="21">
    <location>
        <begin position="510"/>
        <end position="541"/>
    </location>
</feature>
<dbReference type="Pfam" id="PF08725">
    <property type="entry name" value="Integrin_b_cyt"/>
    <property type="match status" value="1"/>
</dbReference>
<evidence type="ECO:0000256" key="19">
    <source>
        <dbReference type="SAM" id="Phobius"/>
    </source>
</evidence>
<feature type="disulfide bond" evidence="17">
    <location>
        <begin position="602"/>
        <end position="607"/>
    </location>
</feature>
<evidence type="ECO:0000256" key="17">
    <source>
        <dbReference type="PIRSR" id="PIRSR002512-1"/>
    </source>
</evidence>
<dbReference type="GO" id="GO:0098609">
    <property type="term" value="P:cell-cell adhesion"/>
    <property type="evidence" value="ECO:0007669"/>
    <property type="project" value="TreeGrafter"/>
</dbReference>
<evidence type="ECO:0000256" key="9">
    <source>
        <dbReference type="ARBA" id="ARBA00022837"/>
    </source>
</evidence>
<feature type="domain" description="Integrin beta subunit cytoplasmic" evidence="23">
    <location>
        <begin position="741"/>
        <end position="787"/>
    </location>
</feature>
<feature type="disulfide bond" evidence="17">
    <location>
        <begin position="433"/>
        <end position="680"/>
    </location>
</feature>
<keyword evidence="6" id="KW-0479">Metal-binding</keyword>
<name>A0A8W8MKN3_MAGGI</name>
<feature type="disulfide bond" evidence="17">
    <location>
        <begin position="634"/>
        <end position="711"/>
    </location>
</feature>
<evidence type="ECO:0000256" key="5">
    <source>
        <dbReference type="ARBA" id="ARBA00022692"/>
    </source>
</evidence>
<evidence type="ECO:0000256" key="14">
    <source>
        <dbReference type="ARBA" id="ARBA00023136"/>
    </source>
</evidence>
<dbReference type="InterPro" id="IPR036465">
    <property type="entry name" value="vWFA_dom_sf"/>
</dbReference>
<feature type="transmembrane region" description="Helical" evidence="19">
    <location>
        <begin position="721"/>
        <end position="740"/>
    </location>
</feature>
<dbReference type="Gene3D" id="2.10.25.10">
    <property type="entry name" value="Laminin"/>
    <property type="match status" value="3"/>
</dbReference>
<keyword evidence="7 20" id="KW-0732">Signal</keyword>
<dbReference type="InterPro" id="IPR015812">
    <property type="entry name" value="Integrin_bsu"/>
</dbReference>
<dbReference type="SMART" id="SM01241">
    <property type="entry name" value="Integrin_b_cyt"/>
    <property type="match status" value="1"/>
</dbReference>
<feature type="disulfide bond" evidence="17">
    <location>
        <begin position="621"/>
        <end position="624"/>
    </location>
</feature>
<sequence>MDVSIWRCLLLLGFTIYCVQCKCPSASKRCGDCLITKDCAWCKDRNFTETRCNTVANLTTNNCANIVRRKQHSIEYIKNSNFSDGGPGQDSVQIKPQHVSIKLVPNMVLTDFQVSYKIARNFPLDLYFLNDPSYTMQPLQASLKSLAKSIANEIQNLTTDFQFGLGTAMDKVILPFTRTSPKYLNDPCFGTSLSTKCDKAYSYRHRLKLTPKIEDFEAAVDDIRTTANFDKPEGLFDGLLQTMVCGTKIGWREKARRMLLYASDINFHQAGDGRLAGILEPNDGTCHLNGEGYYTEAEVQDYPSIGQIIQKAKENNINIIFVIGGNSSELNNQQVRNLFYDKLATLLPGGTPRASELSTDARNILDIVSANYRRLRETVKLVVNEDSEEIQVVMYTNCQTGGRLKDQTNVCSGLTTEKSATFYPYIISTFNTCPEKRNVTFTIFPEGLEERVQVDIEHVCDCDCQLQPEAEPDSEKCSYNGTYECGICNCNPGWIGDQCECDDRGTAEEACGTSNGICNNAGNCTCRKCECFDGYSGDKCECNDKNCRSYERMLCGGPDRGRCDCGKCVCNANYTGEACECAVSTADCQKDNGTICSGNGECVCNRCQCKTGFRGKTCDQCTSCPGTCKNNKDCAECVAFGTGLYNSTACEKMCTNVKTAPLLEPATPEGQVVNITIKSCITEDDQKCIINFNVYDSDIGKEVIVKDTRRCPPGSPDPIKIGLSISGAIFLIGLLLLLIWKLLTMLYDSMEYSRFESEIQNPAWERSENPIYKECVTTVQNPMHETQFKNDSSDEKLMQ</sequence>
<feature type="signal peptide" evidence="20">
    <location>
        <begin position="1"/>
        <end position="21"/>
    </location>
</feature>
<dbReference type="GO" id="GO:0033627">
    <property type="term" value="P:cell adhesion mediated by integrin"/>
    <property type="evidence" value="ECO:0007669"/>
    <property type="project" value="TreeGrafter"/>
</dbReference>
<evidence type="ECO:0000256" key="7">
    <source>
        <dbReference type="ARBA" id="ARBA00022729"/>
    </source>
</evidence>
<feature type="domain" description="EGF-like" evidence="21">
    <location>
        <begin position="587"/>
        <end position="619"/>
    </location>
</feature>
<feature type="disulfide bond" evidence="17">
    <location>
        <begin position="654"/>
        <end position="688"/>
    </location>
</feature>
<dbReference type="InterPro" id="IPR000742">
    <property type="entry name" value="EGF"/>
</dbReference>
<evidence type="ECO:0000256" key="16">
    <source>
        <dbReference type="ARBA" id="ARBA00023180"/>
    </source>
</evidence>
<keyword evidence="14 19" id="KW-0472">Membrane</keyword>
<dbReference type="SMART" id="SM00187">
    <property type="entry name" value="INB"/>
    <property type="match status" value="1"/>
</dbReference>
<feature type="disulfide bond" evidence="17">
    <location>
        <begin position="398"/>
        <end position="411"/>
    </location>
</feature>
<evidence type="ECO:0000256" key="20">
    <source>
        <dbReference type="SAM" id="SignalP"/>
    </source>
</evidence>
<feature type="disulfide bond" evidence="17">
    <location>
        <begin position="33"/>
        <end position="63"/>
    </location>
</feature>
<keyword evidence="3" id="KW-1003">Cell membrane</keyword>
<evidence type="ECO:0000259" key="22">
    <source>
        <dbReference type="SMART" id="SM00187"/>
    </source>
</evidence>
<dbReference type="Gene3D" id="1.20.5.100">
    <property type="entry name" value="Cytochrome c1, transmembrane anchor, C-terminal"/>
    <property type="match status" value="1"/>
</dbReference>
<feature type="disulfide bond" evidence="17">
    <location>
        <begin position="581"/>
        <end position="588"/>
    </location>
</feature>
<evidence type="ECO:0000256" key="13">
    <source>
        <dbReference type="ARBA" id="ARBA00023037"/>
    </source>
</evidence>
<dbReference type="Proteomes" id="UP000005408">
    <property type="component" value="Unassembled WGS sequence"/>
</dbReference>
<keyword evidence="11 18" id="KW-0130">Cell adhesion</keyword>
<evidence type="ECO:0000313" key="26">
    <source>
        <dbReference type="Proteomes" id="UP000005408"/>
    </source>
</evidence>
<dbReference type="InterPro" id="IPR040622">
    <property type="entry name" value="EGF_integrin_1"/>
</dbReference>
<dbReference type="Gene3D" id="3.40.50.410">
    <property type="entry name" value="von Willebrand factor, type A domain"/>
    <property type="match status" value="1"/>
</dbReference>
<dbReference type="SMART" id="SM01242">
    <property type="entry name" value="Integrin_B_tail"/>
    <property type="match status" value="1"/>
</dbReference>
<dbReference type="GO" id="GO:0008305">
    <property type="term" value="C:integrin complex"/>
    <property type="evidence" value="ECO:0007669"/>
    <property type="project" value="TreeGrafter"/>
</dbReference>
<keyword evidence="16" id="KW-0325">Glycoprotein</keyword>
<dbReference type="Pfam" id="PF18372">
    <property type="entry name" value="I-EGF_1"/>
    <property type="match status" value="1"/>
</dbReference>
<evidence type="ECO:0000256" key="11">
    <source>
        <dbReference type="ARBA" id="ARBA00022889"/>
    </source>
</evidence>
<keyword evidence="4" id="KW-0245">EGF-like domain</keyword>
<dbReference type="OMA" id="STACEKM"/>
<feature type="disulfide bond" evidence="17">
    <location>
        <begin position="501"/>
        <end position="511"/>
    </location>
</feature>
<dbReference type="SMR" id="A0A8W8MKN3"/>
<dbReference type="PROSITE" id="PS00243">
    <property type="entry name" value="I_EGF_1"/>
    <property type="match status" value="1"/>
</dbReference>
<dbReference type="EnsemblMetazoa" id="G32774.1">
    <property type="protein sequence ID" value="G32774.1:cds"/>
    <property type="gene ID" value="G32774"/>
</dbReference>
<feature type="disulfide bond" evidence="17">
    <location>
        <begin position="563"/>
        <end position="568"/>
    </location>
</feature>
<dbReference type="GO" id="GO:0046872">
    <property type="term" value="F:metal ion binding"/>
    <property type="evidence" value="ECO:0007669"/>
    <property type="project" value="UniProtKB-KW"/>
</dbReference>
<feature type="disulfide bond" evidence="17">
    <location>
        <begin position="542"/>
        <end position="547"/>
    </location>
</feature>
<dbReference type="GO" id="GO:0007160">
    <property type="term" value="P:cell-matrix adhesion"/>
    <property type="evidence" value="ECO:0007669"/>
    <property type="project" value="TreeGrafter"/>
</dbReference>
<keyword evidence="9" id="KW-0106">Calcium</keyword>
<evidence type="ECO:0000259" key="23">
    <source>
        <dbReference type="SMART" id="SM01241"/>
    </source>
</evidence>
<dbReference type="FunFam" id="2.10.25.10:FF:000075">
    <property type="entry name" value="Integrin beta"/>
    <property type="match status" value="1"/>
</dbReference>
<dbReference type="GO" id="GO:0005925">
    <property type="term" value="C:focal adhesion"/>
    <property type="evidence" value="ECO:0007669"/>
    <property type="project" value="TreeGrafter"/>
</dbReference>
<dbReference type="InterPro" id="IPR057243">
    <property type="entry name" value="Integrin_I-EGF_CS"/>
</dbReference>
<dbReference type="FunFam" id="3.40.50.410:FF:000002">
    <property type="entry name" value="Integrin beta"/>
    <property type="match status" value="1"/>
</dbReference>
<feature type="disulfide bond" evidence="17">
    <location>
        <begin position="609"/>
        <end position="618"/>
    </location>
</feature>
<evidence type="ECO:0000259" key="24">
    <source>
        <dbReference type="SMART" id="SM01242"/>
    </source>
</evidence>
<organism evidence="25 26">
    <name type="scientific">Magallana gigas</name>
    <name type="common">Pacific oyster</name>
    <name type="synonym">Crassostrea gigas</name>
    <dbReference type="NCBI Taxonomy" id="29159"/>
    <lineage>
        <taxon>Eukaryota</taxon>
        <taxon>Metazoa</taxon>
        <taxon>Spiralia</taxon>
        <taxon>Lophotrochozoa</taxon>
        <taxon>Mollusca</taxon>
        <taxon>Bivalvia</taxon>
        <taxon>Autobranchia</taxon>
        <taxon>Pteriomorphia</taxon>
        <taxon>Ostreida</taxon>
        <taxon>Ostreoidea</taxon>
        <taxon>Ostreidae</taxon>
        <taxon>Magallana</taxon>
    </lineage>
</organism>
<dbReference type="SMART" id="SM00181">
    <property type="entry name" value="EGF"/>
    <property type="match status" value="3"/>
</dbReference>
<evidence type="ECO:0000256" key="6">
    <source>
        <dbReference type="ARBA" id="ARBA00022723"/>
    </source>
</evidence>
<feature type="disulfide bond" evidence="17">
    <location>
        <begin position="42"/>
        <end position="52"/>
    </location>
</feature>
<feature type="disulfide bond" evidence="17">
    <location>
        <begin position="531"/>
        <end position="540"/>
    </location>
</feature>
<keyword evidence="5 18" id="KW-0812">Transmembrane</keyword>
<evidence type="ECO:0000259" key="21">
    <source>
        <dbReference type="SMART" id="SM00181"/>
    </source>
</evidence>
<accession>A0A8W8MKN3</accession>
<evidence type="ECO:0000256" key="4">
    <source>
        <dbReference type="ARBA" id="ARBA00022536"/>
    </source>
</evidence>
<evidence type="ECO:0000256" key="3">
    <source>
        <dbReference type="ARBA" id="ARBA00022475"/>
    </source>
</evidence>
<dbReference type="SUPFAM" id="SSF57196">
    <property type="entry name" value="EGF/Laminin"/>
    <property type="match status" value="2"/>
</dbReference>
<feature type="disulfide bond" evidence="17">
    <location>
        <begin position="565"/>
        <end position="596"/>
    </location>
</feature>
<feature type="disulfide bond" evidence="17">
    <location>
        <begin position="485"/>
        <end position="518"/>
    </location>
</feature>
<evidence type="ECO:0000256" key="12">
    <source>
        <dbReference type="ARBA" id="ARBA00022989"/>
    </source>
</evidence>
<dbReference type="OrthoDB" id="410592at2759"/>
<evidence type="ECO:0000313" key="25">
    <source>
        <dbReference type="EnsemblMetazoa" id="G32774.1:cds"/>
    </source>
</evidence>
<keyword evidence="13 18" id="KW-0401">Integrin</keyword>
<dbReference type="PANTHER" id="PTHR10082">
    <property type="entry name" value="INTEGRIN BETA SUBUNIT"/>
    <property type="match status" value="1"/>
</dbReference>
<feature type="disulfide bond" evidence="17">
    <location>
        <begin position="604"/>
        <end position="650"/>
    </location>
</feature>
<comment type="similarity">
    <text evidence="2 18">Belongs to the integrin beta chain family.</text>
</comment>
<evidence type="ECO:0000256" key="18">
    <source>
        <dbReference type="RuleBase" id="RU000633"/>
    </source>
</evidence>
<comment type="subcellular location">
    <subcellularLocation>
        <location evidence="1 18">Cell membrane</location>
        <topology evidence="1 18">Single-pass type I membrane protein</topology>
    </subcellularLocation>
</comment>
<dbReference type="GO" id="GO:0009986">
    <property type="term" value="C:cell surface"/>
    <property type="evidence" value="ECO:0007669"/>
    <property type="project" value="TreeGrafter"/>
</dbReference>